<organism evidence="2 3">
    <name type="scientific">Candidatus Competibacter phosphatis</name>
    <dbReference type="NCBI Taxonomy" id="221280"/>
    <lineage>
        <taxon>Bacteria</taxon>
        <taxon>Pseudomonadati</taxon>
        <taxon>Pseudomonadota</taxon>
        <taxon>Gammaproteobacteria</taxon>
        <taxon>Candidatus Competibacteraceae</taxon>
        <taxon>Candidatus Competibacter</taxon>
    </lineage>
</organism>
<gene>
    <name evidence="2" type="ORF">E4P82_18850</name>
</gene>
<evidence type="ECO:0000256" key="1">
    <source>
        <dbReference type="SAM" id="MobiDB-lite"/>
    </source>
</evidence>
<feature type="region of interest" description="Disordered" evidence="1">
    <location>
        <begin position="37"/>
        <end position="59"/>
    </location>
</feature>
<comment type="caution">
    <text evidence="2">The sequence shown here is derived from an EMBL/GenBank/DDBJ whole genome shotgun (WGS) entry which is preliminary data.</text>
</comment>
<dbReference type="Proteomes" id="UP000760480">
    <property type="component" value="Unassembled WGS sequence"/>
</dbReference>
<sequence length="59" mass="6464">MASQPAPITAPERMPPLDHAATVRQTIDALVAQLQVSHQKDTTQDYRLARQPSQGQGLE</sequence>
<keyword evidence="3" id="KW-1185">Reference proteome</keyword>
<protein>
    <submittedName>
        <fullName evidence="2">Uncharacterized protein</fullName>
    </submittedName>
</protein>
<evidence type="ECO:0000313" key="3">
    <source>
        <dbReference type="Proteomes" id="UP000760480"/>
    </source>
</evidence>
<feature type="compositionally biased region" description="Basic and acidic residues" evidence="1">
    <location>
        <begin position="38"/>
        <end position="48"/>
    </location>
</feature>
<accession>A0ABX1TNR2</accession>
<evidence type="ECO:0000313" key="2">
    <source>
        <dbReference type="EMBL" id="NMQ21070.1"/>
    </source>
</evidence>
<feature type="region of interest" description="Disordered" evidence="1">
    <location>
        <begin position="1"/>
        <end position="20"/>
    </location>
</feature>
<dbReference type="RefSeq" id="WP_169250335.1">
    <property type="nucleotide sequence ID" value="NZ_SPMZ01000075.1"/>
</dbReference>
<reference evidence="2 3" key="1">
    <citation type="submission" date="2019-03" db="EMBL/GenBank/DDBJ databases">
        <title>Metabolic reconstructions from genomes of highly enriched 'Candidatus Accumulibacter' and 'Candidatus Competibacter' bioreactor populations.</title>
        <authorList>
            <person name="Annavajhala M.K."/>
            <person name="Welles L."/>
            <person name="Abbas B."/>
            <person name="Sorokin D."/>
            <person name="Park H."/>
            <person name="Van Loosdrecht M."/>
            <person name="Chandran K."/>
        </authorList>
    </citation>
    <scope>NUCLEOTIDE SEQUENCE [LARGE SCALE GENOMIC DNA]</scope>
    <source>
        <strain evidence="2 3">SBR_G</strain>
    </source>
</reference>
<proteinExistence type="predicted"/>
<name>A0ABX1TNR2_9GAMM</name>
<dbReference type="EMBL" id="SPMZ01000075">
    <property type="protein sequence ID" value="NMQ21070.1"/>
    <property type="molecule type" value="Genomic_DNA"/>
</dbReference>